<dbReference type="InterPro" id="IPR002562">
    <property type="entry name" value="3'-5'_exonuclease_dom"/>
</dbReference>
<name>A0A9K3KLK4_9STRA</name>
<keyword evidence="2" id="KW-0269">Exonuclease</keyword>
<reference evidence="2" key="1">
    <citation type="journal article" date="2021" name="Sci. Rep.">
        <title>Diploid genomic architecture of Nitzschia inconspicua, an elite biomass production diatom.</title>
        <authorList>
            <person name="Oliver A."/>
            <person name="Podell S."/>
            <person name="Pinowska A."/>
            <person name="Traller J.C."/>
            <person name="Smith S.R."/>
            <person name="McClure R."/>
            <person name="Beliaev A."/>
            <person name="Bohutskyi P."/>
            <person name="Hill E.A."/>
            <person name="Rabines A."/>
            <person name="Zheng H."/>
            <person name="Allen L.Z."/>
            <person name="Kuo A."/>
            <person name="Grigoriev I.V."/>
            <person name="Allen A.E."/>
            <person name="Hazlebeck D."/>
            <person name="Allen E.E."/>
        </authorList>
    </citation>
    <scope>NUCLEOTIDE SEQUENCE</scope>
    <source>
        <strain evidence="2">Hildebrandi</strain>
    </source>
</reference>
<protein>
    <submittedName>
        <fullName evidence="2">3'-5' exonuclease</fullName>
    </submittedName>
</protein>
<evidence type="ECO:0000313" key="3">
    <source>
        <dbReference type="Proteomes" id="UP000693970"/>
    </source>
</evidence>
<proteinExistence type="predicted"/>
<dbReference type="GO" id="GO:0006139">
    <property type="term" value="P:nucleobase-containing compound metabolic process"/>
    <property type="evidence" value="ECO:0007669"/>
    <property type="project" value="InterPro"/>
</dbReference>
<dbReference type="GO" id="GO:0008408">
    <property type="term" value="F:3'-5' exonuclease activity"/>
    <property type="evidence" value="ECO:0007669"/>
    <property type="project" value="InterPro"/>
</dbReference>
<dbReference type="EMBL" id="JAGRRH010000021">
    <property type="protein sequence ID" value="KAG7345923.1"/>
    <property type="molecule type" value="Genomic_DNA"/>
</dbReference>
<accession>A0A9K3KLK4</accession>
<keyword evidence="2" id="KW-0378">Hydrolase</keyword>
<evidence type="ECO:0000259" key="1">
    <source>
        <dbReference type="Pfam" id="PF01612"/>
    </source>
</evidence>
<sequence length="323" mass="35952">MSSASSSSTTTSPSPTQQLQQTICQKFGWSCIYHRNESTGGTWTVTVSPGMYQKRTFTTKDVYVDDKTGEKDGKADVSKMALEGLEESIARMESYPIQELTQVFASIPLKLLDSFDARTWTHFWKDPPTVVGIDTEGNQISPPVLVQVAFGDSVILETPRPNGALSKDMQRLLRDDGITKVFCDNFAHKDKRCLGIGTNTNQNEGPTDYTVPPIVDIEMLAMEPLGYVKSPRGLGRLVTLTMPDMNVRIEKPKVSNGTSKGRFANINRFARIEQGKAKPLRGLWDLSHKEQTYAALDAWCTLKVYQQLKKDDNNNVHLVGQKG</sequence>
<feature type="domain" description="3'-5' exonuclease" evidence="1">
    <location>
        <begin position="128"/>
        <end position="310"/>
    </location>
</feature>
<dbReference type="AlphaFoldDB" id="A0A9K3KLK4"/>
<dbReference type="Proteomes" id="UP000693970">
    <property type="component" value="Unassembled WGS sequence"/>
</dbReference>
<evidence type="ECO:0000313" key="2">
    <source>
        <dbReference type="EMBL" id="KAG7345923.1"/>
    </source>
</evidence>
<dbReference type="Pfam" id="PF01612">
    <property type="entry name" value="DNA_pol_A_exo1"/>
    <property type="match status" value="1"/>
</dbReference>
<keyword evidence="2" id="KW-0540">Nuclease</keyword>
<reference evidence="2" key="2">
    <citation type="submission" date="2021-04" db="EMBL/GenBank/DDBJ databases">
        <authorList>
            <person name="Podell S."/>
        </authorList>
    </citation>
    <scope>NUCLEOTIDE SEQUENCE</scope>
    <source>
        <strain evidence="2">Hildebrandi</strain>
    </source>
</reference>
<gene>
    <name evidence="2" type="ORF">IV203_004990</name>
</gene>
<organism evidence="2 3">
    <name type="scientific">Nitzschia inconspicua</name>
    <dbReference type="NCBI Taxonomy" id="303405"/>
    <lineage>
        <taxon>Eukaryota</taxon>
        <taxon>Sar</taxon>
        <taxon>Stramenopiles</taxon>
        <taxon>Ochrophyta</taxon>
        <taxon>Bacillariophyta</taxon>
        <taxon>Bacillariophyceae</taxon>
        <taxon>Bacillariophycidae</taxon>
        <taxon>Bacillariales</taxon>
        <taxon>Bacillariaceae</taxon>
        <taxon>Nitzschia</taxon>
    </lineage>
</organism>
<keyword evidence="3" id="KW-1185">Reference proteome</keyword>
<dbReference type="OrthoDB" id="46025at2759"/>
<dbReference type="GO" id="GO:0003676">
    <property type="term" value="F:nucleic acid binding"/>
    <property type="evidence" value="ECO:0007669"/>
    <property type="project" value="InterPro"/>
</dbReference>
<comment type="caution">
    <text evidence="2">The sequence shown here is derived from an EMBL/GenBank/DDBJ whole genome shotgun (WGS) entry which is preliminary data.</text>
</comment>